<accession>A0ABN2LBZ0</accession>
<evidence type="ECO:0000313" key="2">
    <source>
        <dbReference type="EMBL" id="GAA1782939.1"/>
    </source>
</evidence>
<name>A0ABN2LBZ0_9ACTN</name>
<evidence type="ECO:0000313" key="3">
    <source>
        <dbReference type="Proteomes" id="UP001500218"/>
    </source>
</evidence>
<keyword evidence="3" id="KW-1185">Reference proteome</keyword>
<keyword evidence="1" id="KW-1133">Transmembrane helix</keyword>
<comment type="caution">
    <text evidence="2">The sequence shown here is derived from an EMBL/GenBank/DDBJ whole genome shotgun (WGS) entry which is preliminary data.</text>
</comment>
<proteinExistence type="predicted"/>
<organism evidence="2 3">
    <name type="scientific">Luedemannella flava</name>
    <dbReference type="NCBI Taxonomy" id="349316"/>
    <lineage>
        <taxon>Bacteria</taxon>
        <taxon>Bacillati</taxon>
        <taxon>Actinomycetota</taxon>
        <taxon>Actinomycetes</taxon>
        <taxon>Micromonosporales</taxon>
        <taxon>Micromonosporaceae</taxon>
        <taxon>Luedemannella</taxon>
    </lineage>
</organism>
<dbReference type="Proteomes" id="UP001500218">
    <property type="component" value="Unassembled WGS sequence"/>
</dbReference>
<reference evidence="2 3" key="1">
    <citation type="journal article" date="2019" name="Int. J. Syst. Evol. Microbiol.">
        <title>The Global Catalogue of Microorganisms (GCM) 10K type strain sequencing project: providing services to taxonomists for standard genome sequencing and annotation.</title>
        <authorList>
            <consortium name="The Broad Institute Genomics Platform"/>
            <consortium name="The Broad Institute Genome Sequencing Center for Infectious Disease"/>
            <person name="Wu L."/>
            <person name="Ma J."/>
        </authorList>
    </citation>
    <scope>NUCLEOTIDE SEQUENCE [LARGE SCALE GENOMIC DNA]</scope>
    <source>
        <strain evidence="2 3">JCM 13250</strain>
    </source>
</reference>
<dbReference type="EMBL" id="BAAALT010000003">
    <property type="protein sequence ID" value="GAA1782939.1"/>
    <property type="molecule type" value="Genomic_DNA"/>
</dbReference>
<dbReference type="RefSeq" id="WP_344125030.1">
    <property type="nucleotide sequence ID" value="NZ_BAAALT010000003.1"/>
</dbReference>
<evidence type="ECO:0000256" key="1">
    <source>
        <dbReference type="SAM" id="Phobius"/>
    </source>
</evidence>
<protein>
    <submittedName>
        <fullName evidence="2">Uncharacterized protein</fullName>
    </submittedName>
</protein>
<feature type="transmembrane region" description="Helical" evidence="1">
    <location>
        <begin position="62"/>
        <end position="80"/>
    </location>
</feature>
<keyword evidence="1" id="KW-0812">Transmembrane</keyword>
<feature type="transmembrane region" description="Helical" evidence="1">
    <location>
        <begin position="92"/>
        <end position="109"/>
    </location>
</feature>
<gene>
    <name evidence="2" type="ORF">GCM10009682_01260</name>
</gene>
<sequence>MPQTQPPPAVSGTPGAFHTVGTTGPVDGEWQGSVKRATALAGLSSVADIAAVAQLLTTGSRIGVLVAGLLSVLAGFLGLVHLHGRPVGRRALLMALLITIGAGTSGAVLDRYWTGGPVTAATGHGGQASGEPTGTGVATPTLMATSGAADTTGAPSTTPAVDPPSKGAVLRTAVVTLQDQDYLDAETGMIGEVRPGADLWWVADGRELWTAVGGKYPITRISAKPDLRGCVAELESHDYDLIEVGQMRAGDWACARSAEGNVIAIQIRAVPGGDAPLTISYTVWQQ</sequence>
<keyword evidence="1" id="KW-0472">Membrane</keyword>